<name>A0A1I4EK59_9HYPH</name>
<reference evidence="1 2" key="1">
    <citation type="submission" date="2016-10" db="EMBL/GenBank/DDBJ databases">
        <authorList>
            <person name="Varghese N."/>
            <person name="Submissions S."/>
        </authorList>
    </citation>
    <scope>NUCLEOTIDE SEQUENCE [LARGE SCALE GENOMIC DNA]</scope>
    <source>
        <strain evidence="1 2">DSM 21822</strain>
    </source>
</reference>
<sequence>MNKSVFVMDFTQPFYDNLDRGRRHDATSVGKFNFDLVITYFGFTAPIPCTDKCRRRQVSPLLALPLQHRWIDGKLSQALASCREDRIGHCGDNA</sequence>
<dbReference type="Proteomes" id="UP000323300">
    <property type="component" value="Unassembled WGS sequence"/>
</dbReference>
<keyword evidence="2" id="KW-1185">Reference proteome</keyword>
<gene>
    <name evidence="1" type="ORF">SAMN04488498_1279</name>
</gene>
<proteinExistence type="predicted"/>
<evidence type="ECO:0000313" key="1">
    <source>
        <dbReference type="EMBL" id="SFL05603.1"/>
    </source>
</evidence>
<dbReference type="EMBL" id="FOSL01000027">
    <property type="protein sequence ID" value="SFL05603.1"/>
    <property type="molecule type" value="Genomic_DNA"/>
</dbReference>
<dbReference type="AlphaFoldDB" id="A0A1I4EK59"/>
<protein>
    <submittedName>
        <fullName evidence="1">Uncharacterized protein</fullName>
    </submittedName>
</protein>
<accession>A0A1I4EK59</accession>
<organism evidence="1 2">
    <name type="scientific">Neomesorhizobium albiziae</name>
    <dbReference type="NCBI Taxonomy" id="335020"/>
    <lineage>
        <taxon>Bacteria</taxon>
        <taxon>Pseudomonadati</taxon>
        <taxon>Pseudomonadota</taxon>
        <taxon>Alphaproteobacteria</taxon>
        <taxon>Hyphomicrobiales</taxon>
        <taxon>Phyllobacteriaceae</taxon>
        <taxon>Neomesorhizobium</taxon>
    </lineage>
</organism>
<evidence type="ECO:0000313" key="2">
    <source>
        <dbReference type="Proteomes" id="UP000323300"/>
    </source>
</evidence>